<proteinExistence type="predicted"/>
<gene>
    <name evidence="2" type="ORF">Ddye_013982</name>
</gene>
<dbReference type="Proteomes" id="UP001280121">
    <property type="component" value="Unassembled WGS sequence"/>
</dbReference>
<comment type="caution">
    <text evidence="2">The sequence shown here is derived from an EMBL/GenBank/DDBJ whole genome shotgun (WGS) entry which is preliminary data.</text>
</comment>
<protein>
    <recommendedName>
        <fullName evidence="1">DUF4371 domain-containing protein</fullName>
    </recommendedName>
</protein>
<name>A0AAD9X7K8_9ROSI</name>
<dbReference type="InterPro" id="IPR025398">
    <property type="entry name" value="DUF4371"/>
</dbReference>
<keyword evidence="3" id="KW-1185">Reference proteome</keyword>
<dbReference type="PANTHER" id="PTHR45749:SF37">
    <property type="entry name" value="OS05G0311600 PROTEIN"/>
    <property type="match status" value="1"/>
</dbReference>
<feature type="domain" description="DUF4371" evidence="1">
    <location>
        <begin position="25"/>
        <end position="111"/>
    </location>
</feature>
<dbReference type="AlphaFoldDB" id="A0AAD9X7K8"/>
<evidence type="ECO:0000259" key="1">
    <source>
        <dbReference type="Pfam" id="PF14291"/>
    </source>
</evidence>
<evidence type="ECO:0000313" key="2">
    <source>
        <dbReference type="EMBL" id="KAK2654126.1"/>
    </source>
</evidence>
<sequence>MTPHKIVERSSTDLMNRSPHIERVVEKIIASNNEKVEELVLDNAPKNACYTSPDIQKEILQVFATRVKIEIRKEIGDAKFCKIIDEAHDESKNEQMAIVLRFVDQDGILRE</sequence>
<dbReference type="Pfam" id="PF14291">
    <property type="entry name" value="DUF4371"/>
    <property type="match status" value="1"/>
</dbReference>
<accession>A0AAD9X7K8</accession>
<dbReference type="PANTHER" id="PTHR45749">
    <property type="match status" value="1"/>
</dbReference>
<evidence type="ECO:0000313" key="3">
    <source>
        <dbReference type="Proteomes" id="UP001280121"/>
    </source>
</evidence>
<organism evidence="2 3">
    <name type="scientific">Dipteronia dyeriana</name>
    <dbReference type="NCBI Taxonomy" id="168575"/>
    <lineage>
        <taxon>Eukaryota</taxon>
        <taxon>Viridiplantae</taxon>
        <taxon>Streptophyta</taxon>
        <taxon>Embryophyta</taxon>
        <taxon>Tracheophyta</taxon>
        <taxon>Spermatophyta</taxon>
        <taxon>Magnoliopsida</taxon>
        <taxon>eudicotyledons</taxon>
        <taxon>Gunneridae</taxon>
        <taxon>Pentapetalae</taxon>
        <taxon>rosids</taxon>
        <taxon>malvids</taxon>
        <taxon>Sapindales</taxon>
        <taxon>Sapindaceae</taxon>
        <taxon>Hippocastanoideae</taxon>
        <taxon>Acereae</taxon>
        <taxon>Dipteronia</taxon>
    </lineage>
</organism>
<dbReference type="EMBL" id="JANJYI010000004">
    <property type="protein sequence ID" value="KAK2654126.1"/>
    <property type="molecule type" value="Genomic_DNA"/>
</dbReference>
<reference evidence="2" key="1">
    <citation type="journal article" date="2023" name="Plant J.">
        <title>Genome sequences and population genomics provide insights into the demographic history, inbreeding, and mutation load of two 'living fossil' tree species of Dipteronia.</title>
        <authorList>
            <person name="Feng Y."/>
            <person name="Comes H.P."/>
            <person name="Chen J."/>
            <person name="Zhu S."/>
            <person name="Lu R."/>
            <person name="Zhang X."/>
            <person name="Li P."/>
            <person name="Qiu J."/>
            <person name="Olsen K.M."/>
            <person name="Qiu Y."/>
        </authorList>
    </citation>
    <scope>NUCLEOTIDE SEQUENCE</scope>
    <source>
        <strain evidence="2">KIB01</strain>
    </source>
</reference>